<evidence type="ECO:0008006" key="4">
    <source>
        <dbReference type="Google" id="ProtNLM"/>
    </source>
</evidence>
<dbReference type="RefSeq" id="WP_209352171.1">
    <property type="nucleotide sequence ID" value="NZ_JAGIYZ010000011.1"/>
</dbReference>
<feature type="signal peptide" evidence="1">
    <location>
        <begin position="1"/>
        <end position="21"/>
    </location>
</feature>
<organism evidence="2 3">
    <name type="scientific">Roseomonas nitratireducens</name>
    <dbReference type="NCBI Taxonomy" id="2820810"/>
    <lineage>
        <taxon>Bacteria</taxon>
        <taxon>Pseudomonadati</taxon>
        <taxon>Pseudomonadota</taxon>
        <taxon>Alphaproteobacteria</taxon>
        <taxon>Acetobacterales</taxon>
        <taxon>Roseomonadaceae</taxon>
        <taxon>Roseomonas</taxon>
    </lineage>
</organism>
<accession>A0ABS4AU02</accession>
<dbReference type="SUPFAM" id="SSF53474">
    <property type="entry name" value="alpha/beta-Hydrolases"/>
    <property type="match status" value="1"/>
</dbReference>
<sequence length="259" mass="26946">MNRLAPLLLAPLLALAAPASARLLLETLDPPVMLEQDGRPAGLLTIPPNAAAARLPAVLVVPDLLGPDRRSDAYVEQLVGAGLVVLEVTAEPEQLSGDDVRRAKAALARHPRIDISRIGLLAFGHGGFVAAQAFAGQDPFAARVLLYPGCGALLGALPADAPPPRGRLLLLHGTADEANREPDCATLAARIAGPEPARRVAYRSAGYAWDFPQAEPLSPWRHPAPGLAGRVTVRGWPALTALSAAEAAGFLASMPAVGW</sequence>
<dbReference type="Proteomes" id="UP000680815">
    <property type="component" value="Unassembled WGS sequence"/>
</dbReference>
<reference evidence="2 3" key="1">
    <citation type="submission" date="2021-03" db="EMBL/GenBank/DDBJ databases">
        <authorList>
            <person name="So Y."/>
        </authorList>
    </citation>
    <scope>NUCLEOTIDE SEQUENCE [LARGE SCALE GENOMIC DNA]</scope>
    <source>
        <strain evidence="2 3">PWR1</strain>
    </source>
</reference>
<dbReference type="InterPro" id="IPR029058">
    <property type="entry name" value="AB_hydrolase_fold"/>
</dbReference>
<evidence type="ECO:0000313" key="2">
    <source>
        <dbReference type="EMBL" id="MBP0464782.1"/>
    </source>
</evidence>
<evidence type="ECO:0000313" key="3">
    <source>
        <dbReference type="Proteomes" id="UP000680815"/>
    </source>
</evidence>
<dbReference type="Gene3D" id="3.40.50.1820">
    <property type="entry name" value="alpha/beta hydrolase"/>
    <property type="match status" value="1"/>
</dbReference>
<proteinExistence type="predicted"/>
<keyword evidence="1" id="KW-0732">Signal</keyword>
<name>A0ABS4AU02_9PROT</name>
<keyword evidence="3" id="KW-1185">Reference proteome</keyword>
<gene>
    <name evidence="2" type="ORF">J5Y09_12750</name>
</gene>
<comment type="caution">
    <text evidence="2">The sequence shown here is derived from an EMBL/GenBank/DDBJ whole genome shotgun (WGS) entry which is preliminary data.</text>
</comment>
<dbReference type="EMBL" id="JAGIYZ010000011">
    <property type="protein sequence ID" value="MBP0464782.1"/>
    <property type="molecule type" value="Genomic_DNA"/>
</dbReference>
<feature type="chain" id="PRO_5046699753" description="Dienelactone hydrolase domain-containing protein" evidence="1">
    <location>
        <begin position="22"/>
        <end position="259"/>
    </location>
</feature>
<evidence type="ECO:0000256" key="1">
    <source>
        <dbReference type="SAM" id="SignalP"/>
    </source>
</evidence>
<protein>
    <recommendedName>
        <fullName evidence="4">Dienelactone hydrolase domain-containing protein</fullName>
    </recommendedName>
</protein>